<dbReference type="STRING" id="985895.E4ZZ15"/>
<dbReference type="HOGENOM" id="CLU_019519_0_0_1"/>
<sequence length="495" mass="54892">MEAQTRFVVTAWRDPQDLLQLRQDLYSSEMGRRGRGVGKVCAWRVRKPEGLPLLLEATADLVDVGVQEEGKGLGRNAVRLLYASAVASSSLLSGLDCIPRLSLRHISQTSPIKVHQAGTNPPRFVTGLADTQIDLIRDRPSWFPPGKSLQLPLALLEVRHRIVHRHLPSLAELKRAAKKSLEWLWAWYWSQLDHAFSLSPPLVDDGEIESLESVKQRLQSLLKTYVKERKTAIKTRKTGLNAAENALSIYTLRFSGPHNAAPPPRIRDILLDLLVNNKMMLPTDKKLGTTMSGAFLIWTPFLLRFCSPPDPPSPTTPIIPLPTLLTHLLHTMNTPSPTPPHTPTPPDLDPVREALHDWILHLLSAPECAPLRAPSSEKKLLEHILVECFSAPSFWNLRLARSILRHADWRGKGIWSELLDAAEADASVGGNVDAAVEMDIEAAEETGRLQDAGYNVAGSDQSETQSERMSGPTKVLGLWNPTPIGWMPVGLEPDE</sequence>
<evidence type="ECO:0000313" key="3">
    <source>
        <dbReference type="Proteomes" id="UP000002668"/>
    </source>
</evidence>
<dbReference type="InterPro" id="IPR007174">
    <property type="entry name" value="Las1"/>
</dbReference>
<name>E4ZZ15_LEPMJ</name>
<dbReference type="GO" id="GO:0000470">
    <property type="term" value="P:maturation of LSU-rRNA"/>
    <property type="evidence" value="ECO:0007669"/>
    <property type="project" value="TreeGrafter"/>
</dbReference>
<dbReference type="GO" id="GO:0000460">
    <property type="term" value="P:maturation of 5.8S rRNA"/>
    <property type="evidence" value="ECO:0007669"/>
    <property type="project" value="TreeGrafter"/>
</dbReference>
<organism evidence="3">
    <name type="scientific">Leptosphaeria maculans (strain JN3 / isolate v23.1.3 / race Av1-4-5-6-7-8)</name>
    <name type="common">Blackleg fungus</name>
    <name type="synonym">Phoma lingam</name>
    <dbReference type="NCBI Taxonomy" id="985895"/>
    <lineage>
        <taxon>Eukaryota</taxon>
        <taxon>Fungi</taxon>
        <taxon>Dikarya</taxon>
        <taxon>Ascomycota</taxon>
        <taxon>Pezizomycotina</taxon>
        <taxon>Dothideomycetes</taxon>
        <taxon>Pleosporomycetidae</taxon>
        <taxon>Pleosporales</taxon>
        <taxon>Pleosporineae</taxon>
        <taxon>Leptosphaeriaceae</taxon>
        <taxon>Plenodomus</taxon>
        <taxon>Plenodomus lingam/Leptosphaeria maculans species complex</taxon>
    </lineage>
</organism>
<dbReference type="EMBL" id="FP929129">
    <property type="protein sequence ID" value="CBX96450.1"/>
    <property type="molecule type" value="Genomic_DNA"/>
</dbReference>
<dbReference type="PANTHER" id="PTHR15002:SF0">
    <property type="entry name" value="RIBOSOMAL BIOGENESIS PROTEIN LAS1L"/>
    <property type="match status" value="1"/>
</dbReference>
<dbReference type="OrthoDB" id="10263222at2759"/>
<dbReference type="VEuPathDB" id="FungiDB:LEMA_P107150.1"/>
<dbReference type="PANTHER" id="PTHR15002">
    <property type="entry name" value="RIBOSOMAL BIOGENESIS PROTEIN LAS1L"/>
    <property type="match status" value="1"/>
</dbReference>
<dbReference type="Pfam" id="PF04031">
    <property type="entry name" value="Las1"/>
    <property type="match status" value="1"/>
</dbReference>
<dbReference type="GO" id="GO:0030687">
    <property type="term" value="C:preribosome, large subunit precursor"/>
    <property type="evidence" value="ECO:0007669"/>
    <property type="project" value="TreeGrafter"/>
</dbReference>
<evidence type="ECO:0000256" key="1">
    <source>
        <dbReference type="SAM" id="MobiDB-lite"/>
    </source>
</evidence>
<dbReference type="GO" id="GO:0004519">
    <property type="term" value="F:endonuclease activity"/>
    <property type="evidence" value="ECO:0007669"/>
    <property type="project" value="InterPro"/>
</dbReference>
<gene>
    <name evidence="2" type="ORF">LEMA_P107150.1</name>
</gene>
<dbReference type="Proteomes" id="UP000002668">
    <property type="component" value="Genome"/>
</dbReference>
<accession>E4ZZ15</accession>
<keyword evidence="3" id="KW-1185">Reference proteome</keyword>
<reference evidence="3" key="1">
    <citation type="journal article" date="2011" name="Nat. Commun.">
        <title>Effector diversification within compartments of the Leptosphaeria maculans genome affected by Repeat-Induced Point mutations.</title>
        <authorList>
            <person name="Rouxel T."/>
            <person name="Grandaubert J."/>
            <person name="Hane J.K."/>
            <person name="Hoede C."/>
            <person name="van de Wouw A.P."/>
            <person name="Couloux A."/>
            <person name="Dominguez V."/>
            <person name="Anthouard V."/>
            <person name="Bally P."/>
            <person name="Bourras S."/>
            <person name="Cozijnsen A.J."/>
            <person name="Ciuffetti L.M."/>
            <person name="Degrave A."/>
            <person name="Dilmaghani A."/>
            <person name="Duret L."/>
            <person name="Fudal I."/>
            <person name="Goodwin S.B."/>
            <person name="Gout L."/>
            <person name="Glaser N."/>
            <person name="Linglin J."/>
            <person name="Kema G.H.J."/>
            <person name="Lapalu N."/>
            <person name="Lawrence C.B."/>
            <person name="May K."/>
            <person name="Meyer M."/>
            <person name="Ollivier B."/>
            <person name="Poulain J."/>
            <person name="Schoch C.L."/>
            <person name="Simon A."/>
            <person name="Spatafora J.W."/>
            <person name="Stachowiak A."/>
            <person name="Turgeon B.G."/>
            <person name="Tyler B.M."/>
            <person name="Vincent D."/>
            <person name="Weissenbach J."/>
            <person name="Amselem J."/>
            <person name="Quesneville H."/>
            <person name="Oliver R.P."/>
            <person name="Wincker P."/>
            <person name="Balesdent M.-H."/>
            <person name="Howlett B.J."/>
        </authorList>
    </citation>
    <scope>NUCLEOTIDE SEQUENCE [LARGE SCALE GENOMIC DNA]</scope>
    <source>
        <strain evidence="3">JN3 / isolate v23.1.3 / race Av1-4-5-6-7-8</strain>
    </source>
</reference>
<feature type="compositionally biased region" description="Polar residues" evidence="1">
    <location>
        <begin position="458"/>
        <end position="468"/>
    </location>
</feature>
<dbReference type="OMA" id="EISMAEH"/>
<dbReference type="AlphaFoldDB" id="E4ZZ15"/>
<dbReference type="eggNOG" id="KOG2425">
    <property type="taxonomic scope" value="Eukaryota"/>
</dbReference>
<dbReference type="GO" id="GO:0090730">
    <property type="term" value="C:Las1 complex"/>
    <property type="evidence" value="ECO:0007669"/>
    <property type="project" value="InterPro"/>
</dbReference>
<dbReference type="InParanoid" id="E4ZZ15"/>
<evidence type="ECO:0000313" key="2">
    <source>
        <dbReference type="EMBL" id="CBX96450.1"/>
    </source>
</evidence>
<protein>
    <submittedName>
        <fullName evidence="2">Similar to cell morphogenesis protein Las1</fullName>
    </submittedName>
</protein>
<proteinExistence type="predicted"/>
<feature type="region of interest" description="Disordered" evidence="1">
    <location>
        <begin position="454"/>
        <end position="474"/>
    </location>
</feature>